<dbReference type="InterPro" id="IPR023214">
    <property type="entry name" value="HAD_sf"/>
</dbReference>
<reference evidence="2 3" key="1">
    <citation type="submission" date="2024-09" db="EMBL/GenBank/DDBJ databases">
        <title>Chromosome-scale assembly of Riccia fluitans.</title>
        <authorList>
            <person name="Paukszto L."/>
            <person name="Sawicki J."/>
            <person name="Karawczyk K."/>
            <person name="Piernik-Szablinska J."/>
            <person name="Szczecinska M."/>
            <person name="Mazdziarz M."/>
        </authorList>
    </citation>
    <scope>NUCLEOTIDE SEQUENCE [LARGE SCALE GENOMIC DNA]</scope>
    <source>
        <strain evidence="2">Rf_01</strain>
        <tissue evidence="2">Aerial parts of the thallus</tissue>
    </source>
</reference>
<dbReference type="InterPro" id="IPR036412">
    <property type="entry name" value="HAD-like_sf"/>
</dbReference>
<feature type="region of interest" description="Disordered" evidence="1">
    <location>
        <begin position="230"/>
        <end position="249"/>
    </location>
</feature>
<protein>
    <recommendedName>
        <fullName evidence="4">Magnesium-dependent phosphatase 1</fullName>
    </recommendedName>
</protein>
<accession>A0ABD1Z072</accession>
<evidence type="ECO:0000313" key="3">
    <source>
        <dbReference type="Proteomes" id="UP001605036"/>
    </source>
</evidence>
<dbReference type="PANTHER" id="PTHR17901">
    <property type="entry name" value="MAGNESIUM-DEPENDENT PHOSPHATASE 1 MDP1"/>
    <property type="match status" value="1"/>
</dbReference>
<dbReference type="InterPro" id="IPR010036">
    <property type="entry name" value="MDP_1_eu_arc"/>
</dbReference>
<organism evidence="2 3">
    <name type="scientific">Riccia fluitans</name>
    <dbReference type="NCBI Taxonomy" id="41844"/>
    <lineage>
        <taxon>Eukaryota</taxon>
        <taxon>Viridiplantae</taxon>
        <taxon>Streptophyta</taxon>
        <taxon>Embryophyta</taxon>
        <taxon>Marchantiophyta</taxon>
        <taxon>Marchantiopsida</taxon>
        <taxon>Marchantiidae</taxon>
        <taxon>Marchantiales</taxon>
        <taxon>Ricciaceae</taxon>
        <taxon>Riccia</taxon>
    </lineage>
</organism>
<dbReference type="Gene3D" id="3.40.50.1000">
    <property type="entry name" value="HAD superfamily/HAD-like"/>
    <property type="match status" value="1"/>
</dbReference>
<dbReference type="NCBIfam" id="TIGR01681">
    <property type="entry name" value="HAD-SF-IIIC"/>
    <property type="match status" value="1"/>
</dbReference>
<dbReference type="AlphaFoldDB" id="A0ABD1Z072"/>
<evidence type="ECO:0000313" key="2">
    <source>
        <dbReference type="EMBL" id="KAL2636246.1"/>
    </source>
</evidence>
<dbReference type="SFLD" id="SFLDG01131">
    <property type="entry name" value="C1.5.2:_MDP_Like"/>
    <property type="match status" value="1"/>
</dbReference>
<dbReference type="SFLD" id="SFLDS00003">
    <property type="entry name" value="Haloacid_Dehalogenase"/>
    <property type="match status" value="1"/>
</dbReference>
<evidence type="ECO:0000256" key="1">
    <source>
        <dbReference type="SAM" id="MobiDB-lite"/>
    </source>
</evidence>
<dbReference type="Pfam" id="PF12689">
    <property type="entry name" value="Acid_PPase"/>
    <property type="match status" value="1"/>
</dbReference>
<feature type="compositionally biased region" description="Polar residues" evidence="1">
    <location>
        <begin position="230"/>
        <end position="241"/>
    </location>
</feature>
<keyword evidence="3" id="KW-1185">Reference proteome</keyword>
<dbReference type="EMBL" id="JBHFFA010000003">
    <property type="protein sequence ID" value="KAL2636246.1"/>
    <property type="molecule type" value="Genomic_DNA"/>
</dbReference>
<sequence>MASQVGLARQAGFYLDLSTSNFSRRGRSWSWRVVGTSGRIRKAVTLSSQVSEQVARSSAGGNDGKDYNQGCFKHAMDLIARAEVLPKLVVLDLDYTIWPFYCYTSQYQTSLTDTPAVYPDAVDIIKALAASRITLAVASRTPALAIAMDFMEKLSIVEYFSYLEIYFTVFAKTSHFNALKEKAGVPYKSMLFFDDETKNVDAARKLGVNTVMVNEGLNLKALEDGLNLLTPNSSGPATENSAESREGCS</sequence>
<dbReference type="InterPro" id="IPR010033">
    <property type="entry name" value="HAD_SF_ppase_IIIC"/>
</dbReference>
<dbReference type="PANTHER" id="PTHR17901:SF14">
    <property type="entry name" value="MAGNESIUM-DEPENDENT PHOSPHATASE 1"/>
    <property type="match status" value="1"/>
</dbReference>
<gene>
    <name evidence="2" type="ORF">R1flu_007725</name>
</gene>
<dbReference type="Proteomes" id="UP001605036">
    <property type="component" value="Unassembled WGS sequence"/>
</dbReference>
<comment type="caution">
    <text evidence="2">The sequence shown here is derived from an EMBL/GenBank/DDBJ whole genome shotgun (WGS) entry which is preliminary data.</text>
</comment>
<name>A0ABD1Z072_9MARC</name>
<dbReference type="SUPFAM" id="SSF56784">
    <property type="entry name" value="HAD-like"/>
    <property type="match status" value="1"/>
</dbReference>
<evidence type="ECO:0008006" key="4">
    <source>
        <dbReference type="Google" id="ProtNLM"/>
    </source>
</evidence>
<dbReference type="SFLD" id="SFLDG01129">
    <property type="entry name" value="C1.5:_HAD__Beta-PGM__Phosphata"/>
    <property type="match status" value="1"/>
</dbReference>
<proteinExistence type="predicted"/>